<proteinExistence type="predicted"/>
<keyword evidence="2" id="KW-1185">Reference proteome</keyword>
<protein>
    <submittedName>
        <fullName evidence="1">Uncharacterized protein</fullName>
    </submittedName>
</protein>
<gene>
    <name evidence="1" type="ORF">SAMN04488108_3370</name>
</gene>
<evidence type="ECO:0000313" key="2">
    <source>
        <dbReference type="Proteomes" id="UP000184609"/>
    </source>
</evidence>
<accession>A0A1M7ZHG9</accession>
<dbReference type="RefSeq" id="WP_073572984.1">
    <property type="nucleotide sequence ID" value="NZ_FRXN01000005.1"/>
</dbReference>
<dbReference type="PROSITE" id="PS51257">
    <property type="entry name" value="PROKAR_LIPOPROTEIN"/>
    <property type="match status" value="1"/>
</dbReference>
<dbReference type="EMBL" id="FRXN01000005">
    <property type="protein sequence ID" value="SHO64317.1"/>
    <property type="molecule type" value="Genomic_DNA"/>
</dbReference>
<dbReference type="OrthoDB" id="7054664at2"/>
<evidence type="ECO:0000313" key="1">
    <source>
        <dbReference type="EMBL" id="SHO64317.1"/>
    </source>
</evidence>
<name>A0A1M7ZHG9_9BACT</name>
<organism evidence="1 2">
    <name type="scientific">Algoriphagus zhangzhouensis</name>
    <dbReference type="NCBI Taxonomy" id="1073327"/>
    <lineage>
        <taxon>Bacteria</taxon>
        <taxon>Pseudomonadati</taxon>
        <taxon>Bacteroidota</taxon>
        <taxon>Cytophagia</taxon>
        <taxon>Cytophagales</taxon>
        <taxon>Cyclobacteriaceae</taxon>
        <taxon>Algoriphagus</taxon>
    </lineage>
</organism>
<dbReference type="STRING" id="1073327.SAMN04488108_3370"/>
<reference evidence="2" key="1">
    <citation type="submission" date="2016-12" db="EMBL/GenBank/DDBJ databases">
        <authorList>
            <person name="Varghese N."/>
            <person name="Submissions S."/>
        </authorList>
    </citation>
    <scope>NUCLEOTIDE SEQUENCE [LARGE SCALE GENOMIC DNA]</scope>
    <source>
        <strain evidence="2">DSM 25035</strain>
    </source>
</reference>
<dbReference type="Proteomes" id="UP000184609">
    <property type="component" value="Unassembled WGS sequence"/>
</dbReference>
<dbReference type="AlphaFoldDB" id="A0A1M7ZHG9"/>
<sequence length="387" mass="45504">MKKLNNIRQGLLIAFYLITISCKDGKGNEERIIESTEIDSKTNIPISNQTFDIEKLKEAYKTKNEAQFLEQFPADFQQFMEYFGWNNKSDQPNELYEESYTYIEYFFDLISDSKYLEFESKLTSIAENGVWQEDAANYFQDFTLDYIQSKKRYHLIDNLSSDQAKSVLFFLFDGPHPKFDADFASQLSPSKNEILEELFESGFYDQNENPDPIDYEDPDPIDYEGSIAYEITDFENLEHYFIRDIDINNDKILDKIVSADPYQGDELFLFIKKGDQYQFALKTTNFSQDGGNQIVDVFAEEGGFYVKTAFPDRGFFEANYHITFKDYSWILTNTIYKTKSSNQIDAFIYVCDVKQELNLEDKHFHEQLKWMPEEGEKEILCTKEKIN</sequence>